<evidence type="ECO:0000256" key="2">
    <source>
        <dbReference type="SAM" id="Phobius"/>
    </source>
</evidence>
<reference evidence="3 4" key="1">
    <citation type="submission" date="2023-06" db="EMBL/GenBank/DDBJ databases">
        <authorList>
            <person name="Ye Y.-Q."/>
            <person name="Du Z.-J."/>
        </authorList>
    </citation>
    <scope>NUCLEOTIDE SEQUENCE [LARGE SCALE GENOMIC DNA]</scope>
    <source>
        <strain evidence="3 4">SDUM287046</strain>
    </source>
</reference>
<evidence type="ECO:0000313" key="4">
    <source>
        <dbReference type="Proteomes" id="UP001244787"/>
    </source>
</evidence>
<dbReference type="Pfam" id="PF14559">
    <property type="entry name" value="TPR_19"/>
    <property type="match status" value="1"/>
</dbReference>
<dbReference type="Gene3D" id="1.25.40.10">
    <property type="entry name" value="Tetratricopeptide repeat domain"/>
    <property type="match status" value="1"/>
</dbReference>
<name>A0ABT8DDY2_9FLAO</name>
<protein>
    <recommendedName>
        <fullName evidence="5">Tetratricopeptide repeat protein</fullName>
    </recommendedName>
</protein>
<accession>A0ABT8DDY2</accession>
<evidence type="ECO:0000313" key="3">
    <source>
        <dbReference type="EMBL" id="MDN3723480.1"/>
    </source>
</evidence>
<feature type="transmembrane region" description="Helical" evidence="2">
    <location>
        <begin position="95"/>
        <end position="115"/>
    </location>
</feature>
<keyword evidence="2" id="KW-1133">Transmembrane helix</keyword>
<keyword evidence="2" id="KW-0472">Membrane</keyword>
<keyword evidence="1" id="KW-0802">TPR repeat</keyword>
<comment type="caution">
    <text evidence="3">The sequence shown here is derived from an EMBL/GenBank/DDBJ whole genome shotgun (WGS) entry which is preliminary data.</text>
</comment>
<feature type="transmembrane region" description="Helical" evidence="2">
    <location>
        <begin position="21"/>
        <end position="40"/>
    </location>
</feature>
<proteinExistence type="predicted"/>
<gene>
    <name evidence="3" type="ORF">QRD02_03725</name>
</gene>
<organism evidence="3 4">
    <name type="scientific">Aequorivita aurantiaca</name>
    <dbReference type="NCBI Taxonomy" id="3053356"/>
    <lineage>
        <taxon>Bacteria</taxon>
        <taxon>Pseudomonadati</taxon>
        <taxon>Bacteroidota</taxon>
        <taxon>Flavobacteriia</taxon>
        <taxon>Flavobacteriales</taxon>
        <taxon>Flavobacteriaceae</taxon>
        <taxon>Aequorivita</taxon>
    </lineage>
</organism>
<dbReference type="InterPro" id="IPR011990">
    <property type="entry name" value="TPR-like_helical_dom_sf"/>
</dbReference>
<dbReference type="RefSeq" id="WP_290253573.1">
    <property type="nucleotide sequence ID" value="NZ_JAUGQQ010000002.1"/>
</dbReference>
<feature type="repeat" description="TPR" evidence="1">
    <location>
        <begin position="492"/>
        <end position="525"/>
    </location>
</feature>
<dbReference type="InterPro" id="IPR019734">
    <property type="entry name" value="TPR_rpt"/>
</dbReference>
<dbReference type="SUPFAM" id="SSF48452">
    <property type="entry name" value="TPR-like"/>
    <property type="match status" value="1"/>
</dbReference>
<sequence length="656" mass="75756">MKLNSFFKQCHEKEVFKMLSIYVVSAWVVLQVLAITWQPLGLPQKSVTFLIVVLLLCFPIYIFFLWKLRISPVNLTIEEEEDEKEGSKRIAFRKMYFTALGIITSICVIVAFLIVNNNFFKRTIVATPTIEKNDKIAVLKFGNNTGDPQYDIVSKMAADWIIHGITENNVAQVITQDQVDEYKSILKSKNIEDEDNTIVKKYLNPSKIISGNFYLKNNNLIFQGMLTDGKTNQTSFSFRPTECPADNPLKCIEDLNELITGYFITEDQKKLMLQENPPKYEAYKYLLEAKYSTDDQTYINLLNQAIAADSTYFEPKVLRVGHYYNQKEFKKSDSLLKLIKPDSYTNKRQLNLLNMYRALLKGDNHTVYNSILKEYNIAPFDLITNRTAMVVALQYVNRPEDVDDIYKTVAMDSMNLQNCSDCASRIYIKAYADIEMKKYNSAIQIIEDAQQEVEAKMLNRPLATAYVRADKTAALNKFLKRIEFTANPTQTQELFLQVGKEFLLKNDQPTANEYFDKIIDAEPKTDIEMLLADAYFYKEEWAKAKIALKEVLQKEPKNIEATAKLAICNFKLGNSADAENLLLHLETLRANYQFGEVDYALGQYYAATNNVNSVYKNLLKAVANGHLYLWKSYVNDPIFKNFRNQKEFDDVMKFWN</sequence>
<dbReference type="EMBL" id="JAUGQQ010000002">
    <property type="protein sequence ID" value="MDN3723480.1"/>
    <property type="molecule type" value="Genomic_DNA"/>
</dbReference>
<dbReference type="PROSITE" id="PS50005">
    <property type="entry name" value="TPR"/>
    <property type="match status" value="1"/>
</dbReference>
<dbReference type="Proteomes" id="UP001244787">
    <property type="component" value="Unassembled WGS sequence"/>
</dbReference>
<evidence type="ECO:0008006" key="5">
    <source>
        <dbReference type="Google" id="ProtNLM"/>
    </source>
</evidence>
<evidence type="ECO:0000256" key="1">
    <source>
        <dbReference type="PROSITE-ProRule" id="PRU00339"/>
    </source>
</evidence>
<keyword evidence="4" id="KW-1185">Reference proteome</keyword>
<keyword evidence="2" id="KW-0812">Transmembrane</keyword>
<feature type="transmembrane region" description="Helical" evidence="2">
    <location>
        <begin position="46"/>
        <end position="66"/>
    </location>
</feature>